<protein>
    <submittedName>
        <fullName evidence="3">ABC transporter substrate-binding protein</fullName>
    </submittedName>
</protein>
<dbReference type="PANTHER" id="PTHR38038:SF1">
    <property type="entry name" value="PENICILLIN-BINDING PROTEIN ACTIVATOR LPOA"/>
    <property type="match status" value="1"/>
</dbReference>
<keyword evidence="4" id="KW-1185">Reference proteome</keyword>
<feature type="region of interest" description="Disordered" evidence="2">
    <location>
        <begin position="215"/>
        <end position="268"/>
    </location>
</feature>
<dbReference type="PANTHER" id="PTHR38038">
    <property type="entry name" value="PENICILLIN-BINDING PROTEIN ACTIVATOR LPOA"/>
    <property type="match status" value="1"/>
</dbReference>
<dbReference type="RefSeq" id="WP_167183148.1">
    <property type="nucleotide sequence ID" value="NZ_JAAONZ010000003.1"/>
</dbReference>
<dbReference type="GO" id="GO:0009252">
    <property type="term" value="P:peptidoglycan biosynthetic process"/>
    <property type="evidence" value="ECO:0007669"/>
    <property type="project" value="TreeGrafter"/>
</dbReference>
<dbReference type="InterPro" id="IPR007443">
    <property type="entry name" value="LpoA"/>
</dbReference>
<accession>A0A9E5MK90</accession>
<dbReference type="AlphaFoldDB" id="A0A9E5MK90"/>
<name>A0A9E5MK90_9GAMM</name>
<dbReference type="Pfam" id="PF04348">
    <property type="entry name" value="LppC"/>
    <property type="match status" value="2"/>
</dbReference>
<sequence>MRLISNIGRLSLVGLVALGLYGCGGSTPTIDQPAGSAYVDIDVSAVLAQAKASPSPQKEYLLLQVARQYNHDGKYLQAYHLLTSIDPDILDEEHFAAYSMIFSDTALGDDSYFLAQRILTNPRLNQQWQSFPVETKIAFLQRRADVFLLLGNANASIYERIALDPLLTEVNQQNANQDQLWSALMTMSEAELQHYSQGLAGVKTGALDASQKLGTQPQPFREETSLNADGSFSAEGSSSADGSDYTDGSENAEDLEANPDERSLPPIISPNLTKAQQQVLRGWYSLALVSKNNQSNLERQLDNINQWSDQWPGHPASLRLPKDLQLLQQLIAERPSQVALLMPQQGPLGKAGQAVRDGFMAAYYDAMSQSSQIPRLKIYDTAEGNIIDIYNQAVIDGAELIIGPLDKDKVTELSYHEALPVPTLAANYSELSSEPPLGLYQFGLSADDEVHQIAQRAWLEGHRYAMILTTQANWGQRIAEAFRNSWQELGGIVINESQYSGKGDYSSVIRQAMNIDRSQARASQLRSVIGHLGKIEFEPRRRHDADMLFLVAQPTDARQIKPTLAFHYASDLPVYATSQIYSGYVDTKNDRDLNGIVFSTLPWFFDQNSPEKASIKQAANPSPSYQRLYALGVDAFKLYPRLKQLEQSPYTRLYGVTGSLSLNPQRQIEREQVWAQMVNGRARHLPGVIAHTE</sequence>
<evidence type="ECO:0000313" key="4">
    <source>
        <dbReference type="Proteomes" id="UP000787472"/>
    </source>
</evidence>
<dbReference type="GO" id="GO:0031241">
    <property type="term" value="C:periplasmic side of cell outer membrane"/>
    <property type="evidence" value="ECO:0007669"/>
    <property type="project" value="TreeGrafter"/>
</dbReference>
<evidence type="ECO:0000256" key="1">
    <source>
        <dbReference type="ARBA" id="ARBA00023136"/>
    </source>
</evidence>
<proteinExistence type="predicted"/>
<dbReference type="Gene3D" id="1.25.40.650">
    <property type="match status" value="2"/>
</dbReference>
<organism evidence="3 4">
    <name type="scientific">Pseudomaricurvus hydrocarbonicus</name>
    <dbReference type="NCBI Taxonomy" id="1470433"/>
    <lineage>
        <taxon>Bacteria</taxon>
        <taxon>Pseudomonadati</taxon>
        <taxon>Pseudomonadota</taxon>
        <taxon>Gammaproteobacteria</taxon>
        <taxon>Cellvibrionales</taxon>
        <taxon>Cellvibrionaceae</taxon>
        <taxon>Pseudomaricurvus</taxon>
    </lineage>
</organism>
<feature type="compositionally biased region" description="Low complexity" evidence="2">
    <location>
        <begin position="228"/>
        <end position="243"/>
    </location>
</feature>
<dbReference type="SUPFAM" id="SSF53822">
    <property type="entry name" value="Periplasmic binding protein-like I"/>
    <property type="match status" value="1"/>
</dbReference>
<reference evidence="3" key="1">
    <citation type="submission" date="2020-03" db="EMBL/GenBank/DDBJ databases">
        <authorList>
            <person name="Guo F."/>
        </authorList>
    </citation>
    <scope>NUCLEOTIDE SEQUENCE</scope>
    <source>
        <strain evidence="3">JCM 30134</strain>
    </source>
</reference>
<dbReference type="PROSITE" id="PS51257">
    <property type="entry name" value="PROKAR_LIPOPROTEIN"/>
    <property type="match status" value="1"/>
</dbReference>
<keyword evidence="1" id="KW-0472">Membrane</keyword>
<dbReference type="EMBL" id="JAAONZ010000003">
    <property type="protein sequence ID" value="NHO65062.1"/>
    <property type="molecule type" value="Genomic_DNA"/>
</dbReference>
<evidence type="ECO:0000313" key="3">
    <source>
        <dbReference type="EMBL" id="NHO65062.1"/>
    </source>
</evidence>
<dbReference type="InterPro" id="IPR028082">
    <property type="entry name" value="Peripla_BP_I"/>
</dbReference>
<dbReference type="Proteomes" id="UP000787472">
    <property type="component" value="Unassembled WGS sequence"/>
</dbReference>
<dbReference type="Gene3D" id="3.40.50.2300">
    <property type="match status" value="2"/>
</dbReference>
<dbReference type="GO" id="GO:0030234">
    <property type="term" value="F:enzyme regulator activity"/>
    <property type="evidence" value="ECO:0007669"/>
    <property type="project" value="TreeGrafter"/>
</dbReference>
<comment type="caution">
    <text evidence="3">The sequence shown here is derived from an EMBL/GenBank/DDBJ whole genome shotgun (WGS) entry which is preliminary data.</text>
</comment>
<evidence type="ECO:0000256" key="2">
    <source>
        <dbReference type="SAM" id="MobiDB-lite"/>
    </source>
</evidence>
<gene>
    <name evidence="3" type="ORF">G8770_05845</name>
</gene>
<dbReference type="CDD" id="cd06339">
    <property type="entry name" value="PBP1_YraM_LppC_lipoprotein-like"/>
    <property type="match status" value="1"/>
</dbReference>